<evidence type="ECO:0000313" key="3">
    <source>
        <dbReference type="Proteomes" id="UP001346149"/>
    </source>
</evidence>
<keyword evidence="3" id="KW-1185">Reference proteome</keyword>
<keyword evidence="1" id="KW-0732">Signal</keyword>
<protein>
    <submittedName>
        <fullName evidence="2">Uncharacterized protein</fullName>
    </submittedName>
</protein>
<comment type="caution">
    <text evidence="2">The sequence shown here is derived from an EMBL/GenBank/DDBJ whole genome shotgun (WGS) entry which is preliminary data.</text>
</comment>
<dbReference type="AlphaFoldDB" id="A0AAN7KDE7"/>
<gene>
    <name evidence="2" type="ORF">SAY86_026204</name>
</gene>
<feature type="signal peptide" evidence="1">
    <location>
        <begin position="1"/>
        <end position="18"/>
    </location>
</feature>
<reference evidence="2 3" key="1">
    <citation type="journal article" date="2023" name="Hortic Res">
        <title>Pangenome of water caltrop reveals structural variations and asymmetric subgenome divergence after allopolyploidization.</title>
        <authorList>
            <person name="Zhang X."/>
            <person name="Chen Y."/>
            <person name="Wang L."/>
            <person name="Yuan Y."/>
            <person name="Fang M."/>
            <person name="Shi L."/>
            <person name="Lu R."/>
            <person name="Comes H.P."/>
            <person name="Ma Y."/>
            <person name="Chen Y."/>
            <person name="Huang G."/>
            <person name="Zhou Y."/>
            <person name="Zheng Z."/>
            <person name="Qiu Y."/>
        </authorList>
    </citation>
    <scope>NUCLEOTIDE SEQUENCE [LARGE SCALE GENOMIC DNA]</scope>
    <source>
        <strain evidence="2">F231</strain>
    </source>
</reference>
<sequence>MILLFLIFLYVLLRFLLSDRASIRPLCCERAARSDSKGAGFPFRALVIYSLLSNTVGCQLFMIFQAGAPFFLYDLTWLARGDVLKEALKICKDIEQ</sequence>
<accession>A0AAN7KDE7</accession>
<dbReference type="Proteomes" id="UP001346149">
    <property type="component" value="Unassembled WGS sequence"/>
</dbReference>
<organism evidence="2 3">
    <name type="scientific">Trapa natans</name>
    <name type="common">Water chestnut</name>
    <dbReference type="NCBI Taxonomy" id="22666"/>
    <lineage>
        <taxon>Eukaryota</taxon>
        <taxon>Viridiplantae</taxon>
        <taxon>Streptophyta</taxon>
        <taxon>Embryophyta</taxon>
        <taxon>Tracheophyta</taxon>
        <taxon>Spermatophyta</taxon>
        <taxon>Magnoliopsida</taxon>
        <taxon>eudicotyledons</taxon>
        <taxon>Gunneridae</taxon>
        <taxon>Pentapetalae</taxon>
        <taxon>rosids</taxon>
        <taxon>malvids</taxon>
        <taxon>Myrtales</taxon>
        <taxon>Lythraceae</taxon>
        <taxon>Trapa</taxon>
    </lineage>
</organism>
<dbReference type="EMBL" id="JAXQNO010000023">
    <property type="protein sequence ID" value="KAK4765114.1"/>
    <property type="molecule type" value="Genomic_DNA"/>
</dbReference>
<name>A0AAN7KDE7_TRANT</name>
<evidence type="ECO:0000256" key="1">
    <source>
        <dbReference type="SAM" id="SignalP"/>
    </source>
</evidence>
<evidence type="ECO:0000313" key="2">
    <source>
        <dbReference type="EMBL" id="KAK4765114.1"/>
    </source>
</evidence>
<feature type="chain" id="PRO_5042982614" evidence="1">
    <location>
        <begin position="19"/>
        <end position="96"/>
    </location>
</feature>
<proteinExistence type="predicted"/>